<dbReference type="OrthoDB" id="2740448at2759"/>
<accession>A0A060S1Q6</accession>
<comment type="caution">
    <text evidence="2">The sequence shown here is derived from an EMBL/GenBank/DDBJ whole genome shotgun (WGS) entry which is preliminary data.</text>
</comment>
<name>A0A060S1Q6_PYCCI</name>
<evidence type="ECO:0000313" key="2">
    <source>
        <dbReference type="EMBL" id="CDO68116.1"/>
    </source>
</evidence>
<reference evidence="2" key="1">
    <citation type="submission" date="2014-01" db="EMBL/GenBank/DDBJ databases">
        <title>The genome of the white-rot fungus Pycnoporus cinnabarinus: a basidiomycete model with a versatile arsenal for lignocellulosic biomass breakdown.</title>
        <authorList>
            <person name="Levasseur A."/>
            <person name="Lomascolo A."/>
            <person name="Ruiz-Duenas F.J."/>
            <person name="Uzan E."/>
            <person name="Piumi F."/>
            <person name="Kues U."/>
            <person name="Ram A.F.J."/>
            <person name="Murat C."/>
            <person name="Haon M."/>
            <person name="Benoit I."/>
            <person name="Arfi Y."/>
            <person name="Chevret D."/>
            <person name="Drula E."/>
            <person name="Kwon M.J."/>
            <person name="Gouret P."/>
            <person name="Lesage-Meessen L."/>
            <person name="Lombard V."/>
            <person name="Mariette J."/>
            <person name="Noirot C."/>
            <person name="Park J."/>
            <person name="Patyshakuliyeva A."/>
            <person name="Wieneger R.A.B."/>
            <person name="Wosten H.A.B."/>
            <person name="Martin F."/>
            <person name="Coutinho P.M."/>
            <person name="de Vries R."/>
            <person name="Martinez A.T."/>
            <person name="Klopp C."/>
            <person name="Pontarotti P."/>
            <person name="Henrissat B."/>
            <person name="Record E."/>
        </authorList>
    </citation>
    <scope>NUCLEOTIDE SEQUENCE [LARGE SCALE GENOMIC DNA]</scope>
    <source>
        <strain evidence="2">BRFM137</strain>
    </source>
</reference>
<sequence length="151" mass="16780">MNPQHPSDCTTGDNEPHKVPQVSDGRPPYLTEEDAQIVLSYDVCMLRSASRAALLDESAISAEGSKTLTTFLEDGVADLVAARKAKGNNDDQRAERDFVLCTSHDLAPLLQEACGFTKGYFETRAFRDGYRRWGKEVRKANKKTKGLDRND</sequence>
<evidence type="ECO:0000256" key="1">
    <source>
        <dbReference type="SAM" id="MobiDB-lite"/>
    </source>
</evidence>
<proteinExistence type="predicted"/>
<organism evidence="2 3">
    <name type="scientific">Pycnoporus cinnabarinus</name>
    <name type="common">Cinnabar-red polypore</name>
    <name type="synonym">Trametes cinnabarina</name>
    <dbReference type="NCBI Taxonomy" id="5643"/>
    <lineage>
        <taxon>Eukaryota</taxon>
        <taxon>Fungi</taxon>
        <taxon>Dikarya</taxon>
        <taxon>Basidiomycota</taxon>
        <taxon>Agaricomycotina</taxon>
        <taxon>Agaricomycetes</taxon>
        <taxon>Polyporales</taxon>
        <taxon>Polyporaceae</taxon>
        <taxon>Trametes</taxon>
    </lineage>
</organism>
<gene>
    <name evidence="2" type="ORF">BN946_scf185044.g24</name>
</gene>
<dbReference type="EMBL" id="CCBP010000003">
    <property type="protein sequence ID" value="CDO68116.1"/>
    <property type="molecule type" value="Genomic_DNA"/>
</dbReference>
<feature type="compositionally biased region" description="Polar residues" evidence="1">
    <location>
        <begin position="1"/>
        <end position="13"/>
    </location>
</feature>
<dbReference type="HOGENOM" id="CLU_1732405_0_0_1"/>
<feature type="region of interest" description="Disordered" evidence="1">
    <location>
        <begin position="1"/>
        <end position="28"/>
    </location>
</feature>
<evidence type="ECO:0000313" key="3">
    <source>
        <dbReference type="Proteomes" id="UP000029665"/>
    </source>
</evidence>
<dbReference type="Proteomes" id="UP000029665">
    <property type="component" value="Unassembled WGS sequence"/>
</dbReference>
<protein>
    <submittedName>
        <fullName evidence="2">Uncharacterized protein</fullName>
    </submittedName>
</protein>
<keyword evidence="3" id="KW-1185">Reference proteome</keyword>
<dbReference type="AlphaFoldDB" id="A0A060S1Q6"/>